<evidence type="ECO:0000256" key="1">
    <source>
        <dbReference type="ARBA" id="ARBA00007847"/>
    </source>
</evidence>
<keyword evidence="2" id="KW-0413">Isomerase</keyword>
<evidence type="ECO:0000313" key="3">
    <source>
        <dbReference type="EMBL" id="RKR15374.1"/>
    </source>
</evidence>
<protein>
    <submittedName>
        <fullName evidence="3">Aspartate racemase</fullName>
    </submittedName>
</protein>
<dbReference type="Gene3D" id="3.40.50.1860">
    <property type="match status" value="2"/>
</dbReference>
<organism evidence="3 4">
    <name type="scientific">Maribacter vaceletii</name>
    <dbReference type="NCBI Taxonomy" id="1206816"/>
    <lineage>
        <taxon>Bacteria</taxon>
        <taxon>Pseudomonadati</taxon>
        <taxon>Bacteroidota</taxon>
        <taxon>Flavobacteriia</taxon>
        <taxon>Flavobacteriales</taxon>
        <taxon>Flavobacteriaceae</taxon>
        <taxon>Maribacter</taxon>
    </lineage>
</organism>
<dbReference type="Proteomes" id="UP000269412">
    <property type="component" value="Unassembled WGS sequence"/>
</dbReference>
<dbReference type="PANTHER" id="PTHR21198">
    <property type="entry name" value="GLUTAMATE RACEMASE"/>
    <property type="match status" value="1"/>
</dbReference>
<dbReference type="EMBL" id="RBIQ01000007">
    <property type="protein sequence ID" value="RKR15374.1"/>
    <property type="molecule type" value="Genomic_DNA"/>
</dbReference>
<dbReference type="RefSeq" id="WP_170146710.1">
    <property type="nucleotide sequence ID" value="NZ_RBIQ01000007.1"/>
</dbReference>
<proteinExistence type="inferred from homology"/>
<dbReference type="NCBIfam" id="TIGR00035">
    <property type="entry name" value="asp_race"/>
    <property type="match status" value="1"/>
</dbReference>
<evidence type="ECO:0000313" key="4">
    <source>
        <dbReference type="Proteomes" id="UP000269412"/>
    </source>
</evidence>
<dbReference type="Pfam" id="PF01177">
    <property type="entry name" value="Asp_Glu_race"/>
    <property type="match status" value="1"/>
</dbReference>
<comment type="similarity">
    <text evidence="1">Belongs to the aspartate/glutamate racemases family.</text>
</comment>
<dbReference type="AlphaFoldDB" id="A0A495EEP7"/>
<keyword evidence="4" id="KW-1185">Reference proteome</keyword>
<evidence type="ECO:0000256" key="2">
    <source>
        <dbReference type="ARBA" id="ARBA00023235"/>
    </source>
</evidence>
<dbReference type="GO" id="GO:0047661">
    <property type="term" value="F:amino-acid racemase activity"/>
    <property type="evidence" value="ECO:0007669"/>
    <property type="project" value="InterPro"/>
</dbReference>
<gene>
    <name evidence="3" type="ORF">CLV91_1459</name>
</gene>
<sequence length="232" mass="26273">MKKFGLIGGIGPESTIEYYQQIIKKFKELTNSNSYPDFLIQSIDMSKVLEHVSNQDESSLVEFLAKKIKIIENAKVDFGAMASNTPHIIFDKLSKQVNIPLVSIVEETCKIAKSKELKTIGLLGTISTMTNGFYQNVAKKHGIHIVIPTKNQMDYVHDKYINELLYRNIQQETKNKLISIVHDLSKKHAIKGLILGGTELPLILNQDDFENIEILDSTKIHVDTIVRMMISE</sequence>
<comment type="caution">
    <text evidence="3">The sequence shown here is derived from an EMBL/GenBank/DDBJ whole genome shotgun (WGS) entry which is preliminary data.</text>
</comment>
<accession>A0A495EEP7</accession>
<dbReference type="InterPro" id="IPR015942">
    <property type="entry name" value="Asp/Glu/hydantoin_racemase"/>
</dbReference>
<dbReference type="PANTHER" id="PTHR21198:SF7">
    <property type="entry name" value="ASPARTATE-GLUTAMATE RACEMASE FAMILY"/>
    <property type="match status" value="1"/>
</dbReference>
<dbReference type="InterPro" id="IPR001920">
    <property type="entry name" value="Asp/Glu_race"/>
</dbReference>
<reference evidence="3 4" key="1">
    <citation type="submission" date="2018-10" db="EMBL/GenBank/DDBJ databases">
        <title>Genomic Encyclopedia of Archaeal and Bacterial Type Strains, Phase II (KMG-II): from individual species to whole genera.</title>
        <authorList>
            <person name="Goeker M."/>
        </authorList>
    </citation>
    <scope>NUCLEOTIDE SEQUENCE [LARGE SCALE GENOMIC DNA]</scope>
    <source>
        <strain evidence="3 4">DSM 25230</strain>
    </source>
</reference>
<dbReference type="InterPro" id="IPR004380">
    <property type="entry name" value="Asp_race"/>
</dbReference>
<name>A0A495EEP7_9FLAO</name>
<dbReference type="SUPFAM" id="SSF53681">
    <property type="entry name" value="Aspartate/glutamate racemase"/>
    <property type="match status" value="2"/>
</dbReference>